<evidence type="ECO:0000259" key="4">
    <source>
        <dbReference type="Pfam" id="PF25876"/>
    </source>
</evidence>
<dbReference type="PANTHER" id="PTHR30469:SF11">
    <property type="entry name" value="BLL4320 PROTEIN"/>
    <property type="match status" value="1"/>
</dbReference>
<dbReference type="SUPFAM" id="SSF111369">
    <property type="entry name" value="HlyD-like secretion proteins"/>
    <property type="match status" value="1"/>
</dbReference>
<dbReference type="Gene3D" id="1.10.287.470">
    <property type="entry name" value="Helix hairpin bin"/>
    <property type="match status" value="1"/>
</dbReference>
<dbReference type="EMBL" id="VLLF01000011">
    <property type="protein sequence ID" value="TWI80736.1"/>
    <property type="molecule type" value="Genomic_DNA"/>
</dbReference>
<dbReference type="Pfam" id="PF25876">
    <property type="entry name" value="HH_MFP_RND"/>
    <property type="match status" value="1"/>
</dbReference>
<evidence type="ECO:0000256" key="2">
    <source>
        <dbReference type="SAM" id="Coils"/>
    </source>
</evidence>
<feature type="coiled-coil region" evidence="2">
    <location>
        <begin position="172"/>
        <end position="199"/>
    </location>
</feature>
<accession>A0A562SIY3</accession>
<evidence type="ECO:0000313" key="6">
    <source>
        <dbReference type="Proteomes" id="UP000320593"/>
    </source>
</evidence>
<dbReference type="Proteomes" id="UP000320593">
    <property type="component" value="Unassembled WGS sequence"/>
</dbReference>
<evidence type="ECO:0000256" key="3">
    <source>
        <dbReference type="SAM" id="Phobius"/>
    </source>
</evidence>
<feature type="domain" description="Multidrug resistance protein MdtA-like alpha-helical hairpin" evidence="4">
    <location>
        <begin position="139"/>
        <end position="201"/>
    </location>
</feature>
<dbReference type="NCBIfam" id="TIGR01730">
    <property type="entry name" value="RND_mfp"/>
    <property type="match status" value="1"/>
</dbReference>
<dbReference type="OrthoDB" id="9813967at2"/>
<dbReference type="RefSeq" id="WP_145346864.1">
    <property type="nucleotide sequence ID" value="NZ_SMLY01000077.1"/>
</dbReference>
<name>A0A562SIY3_9HYPH</name>
<feature type="transmembrane region" description="Helical" evidence="3">
    <location>
        <begin position="22"/>
        <end position="47"/>
    </location>
</feature>
<dbReference type="InterPro" id="IPR006143">
    <property type="entry name" value="RND_pump_MFP"/>
</dbReference>
<sequence>MSDSRPDQAGGPVEYSKPGKRFGWYALSATTFLLTVGVAAAAVFLGVSTIQMRAQEKPEVVAAPLVEVEAILPSAEQGYEITRTFVGRLEPARRTDLGFELAGAVREILADEGDRVAKGDVIARLDTRSLKAERKRQIASRQATESDLELAKLTFDRRRSLRDAGHVSAEVLDQARLALSRLEAALAQTNATIEAIDINLDKSVLTAPFEGQIAERLLDEGAIVAPGAPVLRILESARPTVRIGLAPEIVDKLDPEKRYDITLSGRQFHASLAGLRPDLETRTRTVETLFELEQSDAVPSFGRLAELSLTERVEAQGFWIPISALSEGPRGLWTVLTLVRAGATENISLVAREAVEVLHANEDMAFVRGTLRENTPIVAGGIHRVVPGQSVRLAGNGA</sequence>
<keyword evidence="3" id="KW-0812">Transmembrane</keyword>
<dbReference type="Gene3D" id="2.40.50.100">
    <property type="match status" value="1"/>
</dbReference>
<dbReference type="GO" id="GO:0015562">
    <property type="term" value="F:efflux transmembrane transporter activity"/>
    <property type="evidence" value="ECO:0007669"/>
    <property type="project" value="TreeGrafter"/>
</dbReference>
<evidence type="ECO:0000256" key="1">
    <source>
        <dbReference type="ARBA" id="ARBA00009477"/>
    </source>
</evidence>
<dbReference type="InterPro" id="IPR058624">
    <property type="entry name" value="MdtA-like_HH"/>
</dbReference>
<dbReference type="Gene3D" id="2.40.420.20">
    <property type="match status" value="1"/>
</dbReference>
<keyword evidence="3" id="KW-0472">Membrane</keyword>
<evidence type="ECO:0000313" key="5">
    <source>
        <dbReference type="EMBL" id="TWI80736.1"/>
    </source>
</evidence>
<dbReference type="PANTHER" id="PTHR30469">
    <property type="entry name" value="MULTIDRUG RESISTANCE PROTEIN MDTA"/>
    <property type="match status" value="1"/>
</dbReference>
<keyword evidence="6" id="KW-1185">Reference proteome</keyword>
<proteinExistence type="inferred from homology"/>
<organism evidence="5 6">
    <name type="scientific">Roseibium hamelinense</name>
    <dbReference type="NCBI Taxonomy" id="150831"/>
    <lineage>
        <taxon>Bacteria</taxon>
        <taxon>Pseudomonadati</taxon>
        <taxon>Pseudomonadota</taxon>
        <taxon>Alphaproteobacteria</taxon>
        <taxon>Hyphomicrobiales</taxon>
        <taxon>Stappiaceae</taxon>
        <taxon>Roseibium</taxon>
    </lineage>
</organism>
<gene>
    <name evidence="5" type="ORF">JM93_03950</name>
</gene>
<dbReference type="GO" id="GO:1990281">
    <property type="term" value="C:efflux pump complex"/>
    <property type="evidence" value="ECO:0007669"/>
    <property type="project" value="TreeGrafter"/>
</dbReference>
<comment type="caution">
    <text evidence="5">The sequence shown here is derived from an EMBL/GenBank/DDBJ whole genome shotgun (WGS) entry which is preliminary data.</text>
</comment>
<dbReference type="AlphaFoldDB" id="A0A562SIY3"/>
<reference evidence="5 6" key="1">
    <citation type="submission" date="2019-07" db="EMBL/GenBank/DDBJ databases">
        <title>Genomic Encyclopedia of Archaeal and Bacterial Type Strains, Phase II (KMG-II): from individual species to whole genera.</title>
        <authorList>
            <person name="Goeker M."/>
        </authorList>
    </citation>
    <scope>NUCLEOTIDE SEQUENCE [LARGE SCALE GENOMIC DNA]</scope>
    <source>
        <strain evidence="5 6">ATCC BAA-252</strain>
    </source>
</reference>
<comment type="similarity">
    <text evidence="1">Belongs to the membrane fusion protein (MFP) (TC 8.A.1) family.</text>
</comment>
<keyword evidence="2" id="KW-0175">Coiled coil</keyword>
<protein>
    <submittedName>
        <fullName evidence="5">RND family efflux transporter MFP subunit</fullName>
    </submittedName>
</protein>
<keyword evidence="3" id="KW-1133">Transmembrane helix</keyword>